<dbReference type="InterPro" id="IPR006311">
    <property type="entry name" value="TAT_signal"/>
</dbReference>
<feature type="domain" description="PcRGLX/YetA-like C-terminal alpha/alpha toroid" evidence="4">
    <location>
        <begin position="485"/>
        <end position="899"/>
    </location>
</feature>
<evidence type="ECO:0000259" key="3">
    <source>
        <dbReference type="Pfam" id="PF21345"/>
    </source>
</evidence>
<feature type="domain" description="PcRGLX/YetA-like N-terminal RIFT barrel" evidence="2">
    <location>
        <begin position="34"/>
        <end position="113"/>
    </location>
</feature>
<evidence type="ECO:0000256" key="1">
    <source>
        <dbReference type="SAM" id="SignalP"/>
    </source>
</evidence>
<dbReference type="AlphaFoldDB" id="A0A2W5NJZ8"/>
<name>A0A2W5NJZ8_9SPHN</name>
<dbReference type="EMBL" id="QFPX01000016">
    <property type="protein sequence ID" value="PZQ53314.1"/>
    <property type="molecule type" value="Genomic_DNA"/>
</dbReference>
<protein>
    <submittedName>
        <fullName evidence="5">Tat pathway signal sequence domain protein</fullName>
    </submittedName>
</protein>
<dbReference type="InterPro" id="IPR048331">
    <property type="entry name" value="PcRGLX/YetA_3rd"/>
</dbReference>
<evidence type="ECO:0000313" key="5">
    <source>
        <dbReference type="EMBL" id="PZQ53314.1"/>
    </source>
</evidence>
<dbReference type="PROSITE" id="PS51318">
    <property type="entry name" value="TAT"/>
    <property type="match status" value="1"/>
</dbReference>
<dbReference type="InterPro" id="IPR048329">
    <property type="entry name" value="PcRGLX_1st"/>
</dbReference>
<dbReference type="Pfam" id="PF21346">
    <property type="entry name" value="PcRGLX_3rd"/>
    <property type="match status" value="1"/>
</dbReference>
<dbReference type="PANTHER" id="PTHR40081:SF1">
    <property type="entry name" value="TAT PATHWAY SIGNAL SEQUENCE DOMAIN PROTEIN"/>
    <property type="match status" value="1"/>
</dbReference>
<feature type="signal peptide" evidence="1">
    <location>
        <begin position="1"/>
        <end position="27"/>
    </location>
</feature>
<dbReference type="Pfam" id="PF19501">
    <property type="entry name" value="PcRGLX_1st"/>
    <property type="match status" value="1"/>
</dbReference>
<evidence type="ECO:0000259" key="2">
    <source>
        <dbReference type="Pfam" id="PF19501"/>
    </source>
</evidence>
<sequence>MPCSRRALLRAGLLGGAAFSFPGRVLAAPASSASADLLWLDGKPPLWDAGQSFGLPWPQGTLRRVERLAAQREDGTAVPVQNWPLAFWPDGSIKWSGHALPAGHQAPEHVRIAPGRAPRTTEKVTVDLQAEAVIVTVGPTRWQVPRQGRAVIASAERDGRVLLRDVALVARAQDAASGEEAETVSRQDFASRIDSVTVEQSGPVRAVIRIDGVHAGKARAWLPFSLRLYFTSGSDAVRIMHSFIWNGDAEHDFLSGLGVTARVPMRGALHDRHVRLATEKGLFAEAVRPLTGLRRDPGEAFRHAQIEGRAAPDVAALPEKFAPLLDSIPAWGDFRLFQGSSEGFVVTKRTRKGRAPIQSLEGHRARGLAYVGSPQGGAAIGMADFWKRHPVQLDIVGAAGDDAELTAWLWAPDAPAMDMRSYRDPQGMTDYASQNRGLDVTYEDYEPGWDSARGIARTNELWLWALPATPDAATLESYAAHVALPPRLQASPARIRAAGVFGDWALPAAQGAAAQAVERRNDILLDHYQGEIARRHWYGFWNHGDVMHTYDADRHQWRYDIGGYAWDNSELSTDLWLWYSYLRTGRADLFRMAEAMTRHTGEVDVYHAGPWAGLGTRHGVQHWSDSSKQPRVSNATYRRIHYYLTGDERVGDLMRALVHSDRALQTVDIGRKVADRAPESLPPGGIAAVAGGRDLPEGVIQLQFGTSWGSLVAAWFTEWERTGNRYWRDRIAAGMDSIAALPRQWWAGGANFDLASGRFVSGGDQISVSHLNAVFGVVEIMAEVLPLIDVPRYRAAWIDYCAWYNAPAEQWQRRFGEAPRGHNLRQAHSRLTAYAAHALGDRALARRAWEEFGIGAHTSEPSTVTASEGTAEIPGLSTNDAAQWGLAAIQNLALVPADLQH</sequence>
<gene>
    <name evidence="5" type="ORF">DI555_16870</name>
</gene>
<proteinExistence type="predicted"/>
<feature type="chain" id="PRO_5016028092" evidence="1">
    <location>
        <begin position="28"/>
        <end position="901"/>
    </location>
</feature>
<organism evidence="5 6">
    <name type="scientific">Novosphingobium pentaromativorans</name>
    <dbReference type="NCBI Taxonomy" id="205844"/>
    <lineage>
        <taxon>Bacteria</taxon>
        <taxon>Pseudomonadati</taxon>
        <taxon>Pseudomonadota</taxon>
        <taxon>Alphaproteobacteria</taxon>
        <taxon>Sphingomonadales</taxon>
        <taxon>Sphingomonadaceae</taxon>
        <taxon>Novosphingobium</taxon>
    </lineage>
</organism>
<dbReference type="PANTHER" id="PTHR40081">
    <property type="entry name" value="CONCANAVALIN A-LIKE LECTIN/GLUCANASE"/>
    <property type="match status" value="1"/>
</dbReference>
<dbReference type="InterPro" id="IPR048330">
    <property type="entry name" value="PcRGLX/YetA_2nd"/>
</dbReference>
<comment type="caution">
    <text evidence="5">The sequence shown here is derived from an EMBL/GenBank/DDBJ whole genome shotgun (WGS) entry which is preliminary data.</text>
</comment>
<feature type="domain" description="PcRGLX/YetA-like central beta-sandwich" evidence="3">
    <location>
        <begin position="124"/>
        <end position="479"/>
    </location>
</feature>
<keyword evidence="1" id="KW-0732">Signal</keyword>
<reference evidence="5 6" key="1">
    <citation type="submission" date="2017-08" db="EMBL/GenBank/DDBJ databases">
        <title>Infants hospitalized years apart are colonized by the same room-sourced microbial strains.</title>
        <authorList>
            <person name="Brooks B."/>
            <person name="Olm M.R."/>
            <person name="Firek B.A."/>
            <person name="Baker R."/>
            <person name="Thomas B.C."/>
            <person name="Morowitz M.J."/>
            <person name="Banfield J.F."/>
        </authorList>
    </citation>
    <scope>NUCLEOTIDE SEQUENCE [LARGE SCALE GENOMIC DNA]</scope>
    <source>
        <strain evidence="5">S2_005_002_R2_33</strain>
    </source>
</reference>
<dbReference type="Proteomes" id="UP000249082">
    <property type="component" value="Unassembled WGS sequence"/>
</dbReference>
<evidence type="ECO:0000259" key="4">
    <source>
        <dbReference type="Pfam" id="PF21346"/>
    </source>
</evidence>
<dbReference type="Pfam" id="PF21345">
    <property type="entry name" value="PcRGLX_2nd"/>
    <property type="match status" value="1"/>
</dbReference>
<evidence type="ECO:0000313" key="6">
    <source>
        <dbReference type="Proteomes" id="UP000249082"/>
    </source>
</evidence>
<dbReference type="InterPro" id="IPR045793">
    <property type="entry name" value="PcRGLX/YetA-like"/>
</dbReference>
<accession>A0A2W5NJZ8</accession>